<organism evidence="13 14">
    <name type="scientific">Mesosutterella multiformis</name>
    <dbReference type="NCBI Taxonomy" id="2259133"/>
    <lineage>
        <taxon>Bacteria</taxon>
        <taxon>Pseudomonadati</taxon>
        <taxon>Pseudomonadota</taxon>
        <taxon>Betaproteobacteria</taxon>
        <taxon>Burkholderiales</taxon>
        <taxon>Sutterellaceae</taxon>
        <taxon>Mesosutterella</taxon>
    </lineage>
</organism>
<dbReference type="Pfam" id="PF12974">
    <property type="entry name" value="Phosphonate-bd"/>
    <property type="match status" value="1"/>
</dbReference>
<dbReference type="InterPro" id="IPR003661">
    <property type="entry name" value="HisK_dim/P_dom"/>
</dbReference>
<keyword evidence="14" id="KW-1185">Reference proteome</keyword>
<dbReference type="GO" id="GO:0007234">
    <property type="term" value="P:osmosensory signaling via phosphorelay pathway"/>
    <property type="evidence" value="ECO:0007669"/>
    <property type="project" value="TreeGrafter"/>
</dbReference>
<dbReference type="GO" id="GO:0030295">
    <property type="term" value="F:protein kinase activator activity"/>
    <property type="evidence" value="ECO:0007669"/>
    <property type="project" value="TreeGrafter"/>
</dbReference>
<dbReference type="Gene3D" id="3.40.190.10">
    <property type="entry name" value="Periplasmic binding protein-like II"/>
    <property type="match status" value="1"/>
</dbReference>
<dbReference type="Gene3D" id="3.30.565.10">
    <property type="entry name" value="Histidine kinase-like ATPase, C-terminal domain"/>
    <property type="match status" value="1"/>
</dbReference>
<keyword evidence="10" id="KW-1133">Transmembrane helix</keyword>
<keyword evidence="10" id="KW-0812">Transmembrane</keyword>
<feature type="transmembrane region" description="Helical" evidence="10">
    <location>
        <begin position="328"/>
        <end position="349"/>
    </location>
</feature>
<evidence type="ECO:0000256" key="10">
    <source>
        <dbReference type="SAM" id="Phobius"/>
    </source>
</evidence>
<evidence type="ECO:0000256" key="5">
    <source>
        <dbReference type="ARBA" id="ARBA00022741"/>
    </source>
</evidence>
<dbReference type="GO" id="GO:0005524">
    <property type="term" value="F:ATP binding"/>
    <property type="evidence" value="ECO:0007669"/>
    <property type="project" value="UniProtKB-KW"/>
</dbReference>
<keyword evidence="3" id="KW-0597">Phosphoprotein</keyword>
<dbReference type="InterPro" id="IPR036890">
    <property type="entry name" value="HATPase_C_sf"/>
</dbReference>
<comment type="catalytic activity">
    <reaction evidence="1">
        <text>ATP + protein L-histidine = ADP + protein N-phospho-L-histidine.</text>
        <dbReference type="EC" id="2.7.13.3"/>
    </reaction>
</comment>
<evidence type="ECO:0000256" key="7">
    <source>
        <dbReference type="ARBA" id="ARBA00022840"/>
    </source>
</evidence>
<comment type="caution">
    <text evidence="13">The sequence shown here is derived from an EMBL/GenBank/DDBJ whole genome shotgun (WGS) entry which is preliminary data.</text>
</comment>
<feature type="region of interest" description="Disordered" evidence="9">
    <location>
        <begin position="609"/>
        <end position="659"/>
    </location>
</feature>
<dbReference type="PANTHER" id="PTHR42878">
    <property type="entry name" value="TWO-COMPONENT HISTIDINE KINASE"/>
    <property type="match status" value="1"/>
</dbReference>
<dbReference type="SUPFAM" id="SSF53850">
    <property type="entry name" value="Periplasmic binding protein-like II"/>
    <property type="match status" value="1"/>
</dbReference>
<dbReference type="PRINTS" id="PR00344">
    <property type="entry name" value="BCTRLSENSOR"/>
</dbReference>
<dbReference type="InterPro" id="IPR004358">
    <property type="entry name" value="Sig_transdc_His_kin-like_C"/>
</dbReference>
<dbReference type="Pfam" id="PF00512">
    <property type="entry name" value="HisKA"/>
    <property type="match status" value="1"/>
</dbReference>
<keyword evidence="10" id="KW-0472">Membrane</keyword>
<dbReference type="InterPro" id="IPR003594">
    <property type="entry name" value="HATPase_dom"/>
</dbReference>
<dbReference type="CDD" id="cd00082">
    <property type="entry name" value="HisKA"/>
    <property type="match status" value="1"/>
</dbReference>
<name>A0A388SDQ4_9BURK</name>
<evidence type="ECO:0000256" key="3">
    <source>
        <dbReference type="ARBA" id="ARBA00022553"/>
    </source>
</evidence>
<feature type="compositionally biased region" description="Basic and acidic residues" evidence="9">
    <location>
        <begin position="626"/>
        <end position="650"/>
    </location>
</feature>
<keyword evidence="8" id="KW-0902">Two-component regulatory system</keyword>
<evidence type="ECO:0000256" key="4">
    <source>
        <dbReference type="ARBA" id="ARBA00022679"/>
    </source>
</evidence>
<protein>
    <recommendedName>
        <fullName evidence="2">histidine kinase</fullName>
        <ecNumber evidence="2">2.7.13.3</ecNumber>
    </recommendedName>
</protein>
<feature type="domain" description="Histidine kinase" evidence="12">
    <location>
        <begin position="398"/>
        <end position="612"/>
    </location>
</feature>
<dbReference type="SMART" id="SM00387">
    <property type="entry name" value="HATPase_c"/>
    <property type="match status" value="1"/>
</dbReference>
<evidence type="ECO:0000313" key="13">
    <source>
        <dbReference type="EMBL" id="GBO94492.1"/>
    </source>
</evidence>
<dbReference type="PROSITE" id="PS50109">
    <property type="entry name" value="HIS_KIN"/>
    <property type="match status" value="1"/>
</dbReference>
<accession>A0A388SDQ4</accession>
<dbReference type="EC" id="2.7.13.3" evidence="2"/>
<keyword evidence="4" id="KW-0808">Transferase</keyword>
<dbReference type="SMART" id="SM00388">
    <property type="entry name" value="HisKA"/>
    <property type="match status" value="1"/>
</dbReference>
<keyword evidence="6 13" id="KW-0418">Kinase</keyword>
<dbReference type="InterPro" id="IPR005467">
    <property type="entry name" value="His_kinase_dom"/>
</dbReference>
<proteinExistence type="predicted"/>
<dbReference type="PANTHER" id="PTHR42878:SF7">
    <property type="entry name" value="SENSOR HISTIDINE KINASE GLRK"/>
    <property type="match status" value="1"/>
</dbReference>
<dbReference type="InterPro" id="IPR050351">
    <property type="entry name" value="BphY/WalK/GraS-like"/>
</dbReference>
<reference evidence="13 14" key="1">
    <citation type="journal article" date="2018" name="Int. J. Syst. Evol. Microbiol.">
        <title>Mesosutterella multiformis gen. nov., sp. nov., a member of the family Sutterellaceae and Sutterella megalosphaeroides sp. nov., isolated from human faeces.</title>
        <authorList>
            <person name="Sakamoto M."/>
            <person name="Ikeyama N."/>
            <person name="Kunihiro T."/>
            <person name="Iino T."/>
            <person name="Yuki M."/>
            <person name="Ohkuma M."/>
        </authorList>
    </citation>
    <scope>NUCLEOTIDE SEQUENCE [LARGE SCALE GENOMIC DNA]</scope>
    <source>
        <strain evidence="13 14">4NBBH2</strain>
    </source>
</reference>
<feature type="chain" id="PRO_5017332536" description="histidine kinase" evidence="11">
    <location>
        <begin position="37"/>
        <end position="659"/>
    </location>
</feature>
<keyword evidence="5" id="KW-0547">Nucleotide-binding</keyword>
<evidence type="ECO:0000256" key="11">
    <source>
        <dbReference type="SAM" id="SignalP"/>
    </source>
</evidence>
<gene>
    <name evidence="13" type="ORF">MESMUL_18460</name>
</gene>
<evidence type="ECO:0000256" key="1">
    <source>
        <dbReference type="ARBA" id="ARBA00000085"/>
    </source>
</evidence>
<dbReference type="SUPFAM" id="SSF55874">
    <property type="entry name" value="ATPase domain of HSP90 chaperone/DNA topoisomerase II/histidine kinase"/>
    <property type="match status" value="1"/>
</dbReference>
<keyword evidence="7" id="KW-0067">ATP-binding</keyword>
<evidence type="ECO:0000259" key="12">
    <source>
        <dbReference type="PROSITE" id="PS50109"/>
    </source>
</evidence>
<evidence type="ECO:0000256" key="2">
    <source>
        <dbReference type="ARBA" id="ARBA00012438"/>
    </source>
</evidence>
<dbReference type="GO" id="GO:0000155">
    <property type="term" value="F:phosphorelay sensor kinase activity"/>
    <property type="evidence" value="ECO:0007669"/>
    <property type="project" value="InterPro"/>
</dbReference>
<evidence type="ECO:0000256" key="8">
    <source>
        <dbReference type="ARBA" id="ARBA00023012"/>
    </source>
</evidence>
<evidence type="ECO:0000256" key="6">
    <source>
        <dbReference type="ARBA" id="ARBA00022777"/>
    </source>
</evidence>
<dbReference type="Proteomes" id="UP000266091">
    <property type="component" value="Unassembled WGS sequence"/>
</dbReference>
<evidence type="ECO:0000313" key="14">
    <source>
        <dbReference type="Proteomes" id="UP000266091"/>
    </source>
</evidence>
<dbReference type="InterPro" id="IPR036097">
    <property type="entry name" value="HisK_dim/P_sf"/>
</dbReference>
<dbReference type="GO" id="GO:0000156">
    <property type="term" value="F:phosphorelay response regulator activity"/>
    <property type="evidence" value="ECO:0007669"/>
    <property type="project" value="TreeGrafter"/>
</dbReference>
<dbReference type="EMBL" id="BGZJ01000002">
    <property type="protein sequence ID" value="GBO94492.1"/>
    <property type="molecule type" value="Genomic_DNA"/>
</dbReference>
<feature type="signal peptide" evidence="11">
    <location>
        <begin position="1"/>
        <end position="36"/>
    </location>
</feature>
<sequence length="659" mass="72003">MSFLGKQSDTDAMKRSHTLRTAFAAILISAAFQVLAAGTAGAAVAGEKIPDVTLGIVYYTSPSPNEEIIPDTIRALEKRIGKRHLRVKEYTLEQLRDAIKSGDVDVFLASSGFYRRMVQYGASSLATVASKNYPDPNHSDGAALIVRNDSGIRTLYDAKGSVLGASSPTAFTGYQLALGEVLRQGFDPESFFKKTNFYGGGPGAVSILDALRRKDVDIITLRICWLEGWLKKHPEDKGLFRVIDQRDENEPCQRSTDLYPTWTIGTSANTPPEISKIVTSAVLEMPPTKDGFYWSIATDFRSVDALFKGLKIGPYRYLREWSLSRFIMTYWSAILIGILLVLGLILHSVRTEVLVKRRTAQLQESLRIQKEYEEKSREDAAKISFMEKMGIIGQLCSVFAHEMRQPLGAISLYAQGMKSLIKRGKASESQMEMALGKLETQAERASDIVERVRAYARAKDIDRKPISLNDVVTRSLAGYRSASGSRVRFKRTDANQVTLFADQLEMELVSYNLIKNAAEAVKDQPDGVVEIIIASNPGKALLAVSDNGPALTPEQLAEIENPSGTLKSSKHEGIGLGLLIVKAIVERNGGRLSIENGSVRGVTIYVHLPTADGGDKTPADESAQGNEKDPAGPAEDFVKAETAADSKKETGSQGTGDLN</sequence>
<dbReference type="SUPFAM" id="SSF47384">
    <property type="entry name" value="Homodimeric domain of signal transducing histidine kinase"/>
    <property type="match status" value="1"/>
</dbReference>
<dbReference type="Gene3D" id="1.10.287.130">
    <property type="match status" value="1"/>
</dbReference>
<keyword evidence="11" id="KW-0732">Signal</keyword>
<dbReference type="Pfam" id="PF02518">
    <property type="entry name" value="HATPase_c"/>
    <property type="match status" value="1"/>
</dbReference>
<evidence type="ECO:0000256" key="9">
    <source>
        <dbReference type="SAM" id="MobiDB-lite"/>
    </source>
</evidence>
<dbReference type="AlphaFoldDB" id="A0A388SDQ4"/>